<sequence length="185" mass="21086">MPKNIRAEDVTNTSAFIFWDEPYPVRGLIEFYLINWQEAETSDSFQNTTVETYFIIDDLIPSRMYSIQVKAKTNAGFGNWSEPVTVWTMSGLPMVPRNVKLVRSAQRSLEVSWDEPQPFRGEISSYTVRWGEKGSTNSSFEIINGTSYVIKRLFPYTLYLVEVQASTEAGDSDWSRPVEGRTAVG</sequence>
<dbReference type="Proteomes" id="UP000887013">
    <property type="component" value="Unassembled WGS sequence"/>
</dbReference>
<evidence type="ECO:0000256" key="5">
    <source>
        <dbReference type="ARBA" id="ARBA00022989"/>
    </source>
</evidence>
<keyword evidence="5" id="KW-1133">Transmembrane helix</keyword>
<evidence type="ECO:0000256" key="1">
    <source>
        <dbReference type="ARBA" id="ARBA00004167"/>
    </source>
</evidence>
<dbReference type="AlphaFoldDB" id="A0A8X6JP36"/>
<keyword evidence="10" id="KW-1185">Reference proteome</keyword>
<dbReference type="InterPro" id="IPR013783">
    <property type="entry name" value="Ig-like_fold"/>
</dbReference>
<dbReference type="InterPro" id="IPR003961">
    <property type="entry name" value="FN3_dom"/>
</dbReference>
<evidence type="ECO:0000256" key="3">
    <source>
        <dbReference type="ARBA" id="ARBA00022741"/>
    </source>
</evidence>
<proteinExistence type="predicted"/>
<evidence type="ECO:0000259" key="8">
    <source>
        <dbReference type="PROSITE" id="PS50853"/>
    </source>
</evidence>
<feature type="non-terminal residue" evidence="9">
    <location>
        <position position="1"/>
    </location>
</feature>
<keyword evidence="2" id="KW-0812">Transmembrane</keyword>
<dbReference type="OrthoDB" id="6381660at2759"/>
<keyword evidence="3" id="KW-0547">Nucleotide-binding</keyword>
<dbReference type="SMART" id="SM00060">
    <property type="entry name" value="FN3"/>
    <property type="match status" value="2"/>
</dbReference>
<evidence type="ECO:0000256" key="2">
    <source>
        <dbReference type="ARBA" id="ARBA00022692"/>
    </source>
</evidence>
<dbReference type="GO" id="GO:0005886">
    <property type="term" value="C:plasma membrane"/>
    <property type="evidence" value="ECO:0007669"/>
    <property type="project" value="TreeGrafter"/>
</dbReference>
<organism evidence="9 10">
    <name type="scientific">Nephila pilipes</name>
    <name type="common">Giant wood spider</name>
    <name type="synonym">Nephila maculata</name>
    <dbReference type="NCBI Taxonomy" id="299642"/>
    <lineage>
        <taxon>Eukaryota</taxon>
        <taxon>Metazoa</taxon>
        <taxon>Ecdysozoa</taxon>
        <taxon>Arthropoda</taxon>
        <taxon>Chelicerata</taxon>
        <taxon>Arachnida</taxon>
        <taxon>Araneae</taxon>
        <taxon>Araneomorphae</taxon>
        <taxon>Entelegynae</taxon>
        <taxon>Araneoidea</taxon>
        <taxon>Nephilidae</taxon>
        <taxon>Nephila</taxon>
    </lineage>
</organism>
<feature type="domain" description="Fibronectin type-III" evidence="8">
    <location>
        <begin position="1"/>
        <end position="91"/>
    </location>
</feature>
<gene>
    <name evidence="9" type="primary">PTPRQ_1</name>
    <name evidence="9" type="ORF">NPIL_203001</name>
</gene>
<keyword evidence="6" id="KW-0472">Membrane</keyword>
<dbReference type="PANTHER" id="PTHR46877:SF14">
    <property type="entry name" value="RECEPTOR PROTEIN-TYROSINE KINASE"/>
    <property type="match status" value="1"/>
</dbReference>
<evidence type="ECO:0000313" key="10">
    <source>
        <dbReference type="Proteomes" id="UP000887013"/>
    </source>
</evidence>
<dbReference type="Pfam" id="PF00041">
    <property type="entry name" value="fn3"/>
    <property type="match status" value="2"/>
</dbReference>
<feature type="domain" description="Fibronectin type-III" evidence="8">
    <location>
        <begin position="95"/>
        <end position="185"/>
    </location>
</feature>
<evidence type="ECO:0000313" key="9">
    <source>
        <dbReference type="EMBL" id="GFS48377.1"/>
    </source>
</evidence>
<keyword evidence="7" id="KW-0675">Receptor</keyword>
<evidence type="ECO:0000256" key="7">
    <source>
        <dbReference type="ARBA" id="ARBA00023170"/>
    </source>
</evidence>
<dbReference type="PANTHER" id="PTHR46877">
    <property type="entry name" value="EPH RECEPTOR A5"/>
    <property type="match status" value="1"/>
</dbReference>
<evidence type="ECO:0000256" key="4">
    <source>
        <dbReference type="ARBA" id="ARBA00022840"/>
    </source>
</evidence>
<dbReference type="CDD" id="cd00063">
    <property type="entry name" value="FN3"/>
    <property type="match status" value="2"/>
</dbReference>
<dbReference type="InterPro" id="IPR036116">
    <property type="entry name" value="FN3_sf"/>
</dbReference>
<name>A0A8X6JP36_NEPPI</name>
<keyword evidence="4" id="KW-0067">ATP-binding</keyword>
<dbReference type="PROSITE" id="PS50853">
    <property type="entry name" value="FN3"/>
    <property type="match status" value="2"/>
</dbReference>
<dbReference type="Gene3D" id="2.60.40.10">
    <property type="entry name" value="Immunoglobulins"/>
    <property type="match status" value="2"/>
</dbReference>
<dbReference type="EMBL" id="BMAW01091182">
    <property type="protein sequence ID" value="GFS48377.1"/>
    <property type="molecule type" value="Genomic_DNA"/>
</dbReference>
<dbReference type="InterPro" id="IPR050449">
    <property type="entry name" value="Ephrin_rcpt_TKs"/>
</dbReference>
<comment type="caution">
    <text evidence="9">The sequence shown here is derived from an EMBL/GenBank/DDBJ whole genome shotgun (WGS) entry which is preliminary data.</text>
</comment>
<dbReference type="GO" id="GO:0005524">
    <property type="term" value="F:ATP binding"/>
    <property type="evidence" value="ECO:0007669"/>
    <property type="project" value="UniProtKB-KW"/>
</dbReference>
<evidence type="ECO:0000256" key="6">
    <source>
        <dbReference type="ARBA" id="ARBA00023136"/>
    </source>
</evidence>
<protein>
    <submittedName>
        <fullName evidence="9">Phosphatidylinositol phosphatase PTPRQ</fullName>
    </submittedName>
</protein>
<dbReference type="SUPFAM" id="SSF49265">
    <property type="entry name" value="Fibronectin type III"/>
    <property type="match status" value="1"/>
</dbReference>
<accession>A0A8X6JP36</accession>
<reference evidence="9" key="1">
    <citation type="submission" date="2020-08" db="EMBL/GenBank/DDBJ databases">
        <title>Multicomponent nature underlies the extraordinary mechanical properties of spider dragline silk.</title>
        <authorList>
            <person name="Kono N."/>
            <person name="Nakamura H."/>
            <person name="Mori M."/>
            <person name="Yoshida Y."/>
            <person name="Ohtoshi R."/>
            <person name="Malay A.D."/>
            <person name="Moran D.A.P."/>
            <person name="Tomita M."/>
            <person name="Numata K."/>
            <person name="Arakawa K."/>
        </authorList>
    </citation>
    <scope>NUCLEOTIDE SEQUENCE</scope>
</reference>
<comment type="subcellular location">
    <subcellularLocation>
        <location evidence="1">Membrane</location>
        <topology evidence="1">Single-pass membrane protein</topology>
    </subcellularLocation>
</comment>